<proteinExistence type="predicted"/>
<dbReference type="EMBL" id="RBIL01000001">
    <property type="protein sequence ID" value="RKQ92463.1"/>
    <property type="molecule type" value="Genomic_DNA"/>
</dbReference>
<dbReference type="AlphaFoldDB" id="A0A660LF87"/>
<reference evidence="2 3" key="1">
    <citation type="submission" date="2018-10" db="EMBL/GenBank/DDBJ databases">
        <title>Genomic Encyclopedia of Archaeal and Bacterial Type Strains, Phase II (KMG-II): from individual species to whole genera.</title>
        <authorList>
            <person name="Goeker M."/>
        </authorList>
    </citation>
    <scope>NUCLEOTIDE SEQUENCE [LARGE SCALE GENOMIC DNA]</scope>
    <source>
        <strain evidence="2 3">DSM 14954</strain>
    </source>
</reference>
<sequence>MTALHRLAAELRDEGGILAETVVESDAATPHGDVVAAKGDSYPLLVEAIREGYLQHYGAGRVVQPDDADLALLAGDRLYALGLERLAATGDLEAVAELADVIALCAQAHAEGDPARAEAVWTAGAAAVAGGPSPDHEATKRQWRGA</sequence>
<dbReference type="RefSeq" id="WP_121250156.1">
    <property type="nucleotide sequence ID" value="NZ_RBIL01000001.1"/>
</dbReference>
<gene>
    <name evidence="2" type="ORF">C8N24_2310</name>
</gene>
<organism evidence="2 3">
    <name type="scientific">Solirubrobacter pauli</name>
    <dbReference type="NCBI Taxonomy" id="166793"/>
    <lineage>
        <taxon>Bacteria</taxon>
        <taxon>Bacillati</taxon>
        <taxon>Actinomycetota</taxon>
        <taxon>Thermoleophilia</taxon>
        <taxon>Solirubrobacterales</taxon>
        <taxon>Solirubrobacteraceae</taxon>
        <taxon>Solirubrobacter</taxon>
    </lineage>
</organism>
<protein>
    <submittedName>
        <fullName evidence="2">Uncharacterized protein</fullName>
    </submittedName>
</protein>
<keyword evidence="3" id="KW-1185">Reference proteome</keyword>
<dbReference type="Proteomes" id="UP000278962">
    <property type="component" value="Unassembled WGS sequence"/>
</dbReference>
<evidence type="ECO:0000313" key="3">
    <source>
        <dbReference type="Proteomes" id="UP000278962"/>
    </source>
</evidence>
<comment type="caution">
    <text evidence="2">The sequence shown here is derived from an EMBL/GenBank/DDBJ whole genome shotgun (WGS) entry which is preliminary data.</text>
</comment>
<evidence type="ECO:0000256" key="1">
    <source>
        <dbReference type="SAM" id="MobiDB-lite"/>
    </source>
</evidence>
<name>A0A660LF87_9ACTN</name>
<feature type="region of interest" description="Disordered" evidence="1">
    <location>
        <begin position="127"/>
        <end position="146"/>
    </location>
</feature>
<dbReference type="OrthoDB" id="3405767at2"/>
<accession>A0A660LF87</accession>
<evidence type="ECO:0000313" key="2">
    <source>
        <dbReference type="EMBL" id="RKQ92463.1"/>
    </source>
</evidence>